<evidence type="ECO:0000313" key="1">
    <source>
        <dbReference type="EMBL" id="MBA0810088.1"/>
    </source>
</evidence>
<evidence type="ECO:0000313" key="2">
    <source>
        <dbReference type="Proteomes" id="UP000593560"/>
    </source>
</evidence>
<dbReference type="EMBL" id="JABFAD010000010">
    <property type="protein sequence ID" value="MBA0810088.1"/>
    <property type="molecule type" value="Genomic_DNA"/>
</dbReference>
<comment type="caution">
    <text evidence="1">The sequence shown here is derived from an EMBL/GenBank/DDBJ whole genome shotgun (WGS) entry which is preliminary data.</text>
</comment>
<organism evidence="1 2">
    <name type="scientific">Gossypium harknessii</name>
    <dbReference type="NCBI Taxonomy" id="34285"/>
    <lineage>
        <taxon>Eukaryota</taxon>
        <taxon>Viridiplantae</taxon>
        <taxon>Streptophyta</taxon>
        <taxon>Embryophyta</taxon>
        <taxon>Tracheophyta</taxon>
        <taxon>Spermatophyta</taxon>
        <taxon>Magnoliopsida</taxon>
        <taxon>eudicotyledons</taxon>
        <taxon>Gunneridae</taxon>
        <taxon>Pentapetalae</taxon>
        <taxon>rosids</taxon>
        <taxon>malvids</taxon>
        <taxon>Malvales</taxon>
        <taxon>Malvaceae</taxon>
        <taxon>Malvoideae</taxon>
        <taxon>Gossypium</taxon>
    </lineage>
</organism>
<dbReference type="AlphaFoldDB" id="A0A7J9HKA5"/>
<gene>
    <name evidence="1" type="ORF">Gohar_002109</name>
</gene>
<sequence length="72" mass="7992">MSSLKSHGSRDEIFSPVTNGIRVIGSKALLGCRKKLSVRGRVVTLEESIGDVKERIDEVDERFTDGLQSMKE</sequence>
<accession>A0A7J9HKA5</accession>
<proteinExistence type="predicted"/>
<name>A0A7J9HKA5_9ROSI</name>
<reference evidence="1 2" key="1">
    <citation type="journal article" date="2019" name="Genome Biol. Evol.">
        <title>Insights into the evolution of the New World diploid cottons (Gossypium, subgenus Houzingenia) based on genome sequencing.</title>
        <authorList>
            <person name="Grover C.E."/>
            <person name="Arick M.A. 2nd"/>
            <person name="Thrash A."/>
            <person name="Conover J.L."/>
            <person name="Sanders W.S."/>
            <person name="Peterson D.G."/>
            <person name="Frelichowski J.E."/>
            <person name="Scheffler J.A."/>
            <person name="Scheffler B.E."/>
            <person name="Wendel J.F."/>
        </authorList>
    </citation>
    <scope>NUCLEOTIDE SEQUENCE [LARGE SCALE GENOMIC DNA]</scope>
    <source>
        <strain evidence="1">0</strain>
        <tissue evidence="1">Leaf</tissue>
    </source>
</reference>
<keyword evidence="2" id="KW-1185">Reference proteome</keyword>
<protein>
    <submittedName>
        <fullName evidence="1">Uncharacterized protein</fullName>
    </submittedName>
</protein>
<dbReference type="Proteomes" id="UP000593560">
    <property type="component" value="Unassembled WGS sequence"/>
</dbReference>